<comment type="caution">
    <text evidence="3">The sequence shown here is derived from an EMBL/GenBank/DDBJ whole genome shotgun (WGS) entry which is preliminary data.</text>
</comment>
<reference evidence="3 4" key="1">
    <citation type="submission" date="2019-08" db="EMBL/GenBank/DDBJ databases">
        <title>In-depth cultivation of the pig gut microbiome towards novel bacterial diversity and tailored functional studies.</title>
        <authorList>
            <person name="Wylensek D."/>
            <person name="Hitch T.C.A."/>
            <person name="Clavel T."/>
        </authorList>
    </citation>
    <scope>NUCLEOTIDE SEQUENCE [LARGE SCALE GENOMIC DNA]</scope>
    <source>
        <strain evidence="3 4">LKV-178-WT-2G</strain>
    </source>
</reference>
<keyword evidence="1" id="KW-0472">Membrane</keyword>
<proteinExistence type="predicted"/>
<dbReference type="Pfam" id="PF01569">
    <property type="entry name" value="PAP2"/>
    <property type="match status" value="1"/>
</dbReference>
<feature type="transmembrane region" description="Helical" evidence="1">
    <location>
        <begin position="128"/>
        <end position="148"/>
    </location>
</feature>
<name>A0A7X2T3T4_9FIRM</name>
<feature type="transmembrane region" description="Helical" evidence="1">
    <location>
        <begin position="43"/>
        <end position="65"/>
    </location>
</feature>
<dbReference type="InterPro" id="IPR000326">
    <property type="entry name" value="PAP2/HPO"/>
</dbReference>
<evidence type="ECO:0000313" key="4">
    <source>
        <dbReference type="Proteomes" id="UP000470082"/>
    </source>
</evidence>
<feature type="transmembrane region" description="Helical" evidence="1">
    <location>
        <begin position="77"/>
        <end position="98"/>
    </location>
</feature>
<feature type="transmembrane region" description="Helical" evidence="1">
    <location>
        <begin position="155"/>
        <end position="173"/>
    </location>
</feature>
<dbReference type="SUPFAM" id="SSF48317">
    <property type="entry name" value="Acid phosphatase/Vanadium-dependent haloperoxidase"/>
    <property type="match status" value="1"/>
</dbReference>
<feature type="transmembrane region" description="Helical" evidence="1">
    <location>
        <begin position="179"/>
        <end position="197"/>
    </location>
</feature>
<dbReference type="AlphaFoldDB" id="A0A7X2T3T4"/>
<evidence type="ECO:0000259" key="2">
    <source>
        <dbReference type="Pfam" id="PF01569"/>
    </source>
</evidence>
<keyword evidence="1" id="KW-1133">Transmembrane helix</keyword>
<organism evidence="3 4">
    <name type="scientific">Floccifex porci</name>
    <dbReference type="NCBI Taxonomy" id="2606629"/>
    <lineage>
        <taxon>Bacteria</taxon>
        <taxon>Bacillati</taxon>
        <taxon>Bacillota</taxon>
        <taxon>Erysipelotrichia</taxon>
        <taxon>Erysipelotrichales</taxon>
        <taxon>Erysipelotrichaceae</taxon>
        <taxon>Floccifex</taxon>
    </lineage>
</organism>
<dbReference type="EMBL" id="VUMM01000015">
    <property type="protein sequence ID" value="MSS01924.1"/>
    <property type="molecule type" value="Genomic_DNA"/>
</dbReference>
<dbReference type="Gene3D" id="1.20.144.10">
    <property type="entry name" value="Phosphatidic acid phosphatase type 2/haloperoxidase"/>
    <property type="match status" value="1"/>
</dbReference>
<keyword evidence="1" id="KW-0812">Transmembrane</keyword>
<dbReference type="RefSeq" id="WP_154460654.1">
    <property type="nucleotide sequence ID" value="NZ_VUMM01000015.1"/>
</dbReference>
<protein>
    <submittedName>
        <fullName evidence="3">Phosphatase PAP2 family protein</fullName>
    </submittedName>
</protein>
<dbReference type="Proteomes" id="UP000470082">
    <property type="component" value="Unassembled WGS sequence"/>
</dbReference>
<keyword evidence="4" id="KW-1185">Reference proteome</keyword>
<feature type="domain" description="Phosphatidic acid phosphatase type 2/haloperoxidase" evidence="2">
    <location>
        <begin position="109"/>
        <end position="197"/>
    </location>
</feature>
<gene>
    <name evidence="3" type="ORF">FYJ50_07440</name>
</gene>
<evidence type="ECO:0000313" key="3">
    <source>
        <dbReference type="EMBL" id="MSS01924.1"/>
    </source>
</evidence>
<feature type="transmembrane region" description="Helical" evidence="1">
    <location>
        <begin position="7"/>
        <end position="23"/>
    </location>
</feature>
<accession>A0A7X2T3T4</accession>
<dbReference type="InterPro" id="IPR036938">
    <property type="entry name" value="PAP2/HPO_sf"/>
</dbReference>
<sequence length="198" mass="23480">MIKQKKIFYLGFFIVWFLYFQYLEKNVSFFIPTNLSIDDRIPFLPVFIIPYLIWFVYVGITYLYFYKKDNDTFIKMAKFISIGMTIFLIICTFFPNGLDNFRIPIKDPSNLFETLTYYMQLHDTSTNVFPSMHVYNSLGVTIAICHYQGFKHKKMIRLFCIILCILICLSTLFLKQHSLLDVIASGILAISIYYLIYK</sequence>
<evidence type="ECO:0000256" key="1">
    <source>
        <dbReference type="SAM" id="Phobius"/>
    </source>
</evidence>